<dbReference type="PANTHER" id="PTHR30474:SF2">
    <property type="entry name" value="PEPTIDOGLYCAN GLYCOSYLTRANSFERASE FTSW-RELATED"/>
    <property type="match status" value="1"/>
</dbReference>
<dbReference type="GO" id="GO:0008360">
    <property type="term" value="P:regulation of cell shape"/>
    <property type="evidence" value="ECO:0007669"/>
    <property type="project" value="UniProtKB-KW"/>
</dbReference>
<dbReference type="AlphaFoldDB" id="A0A2V3WKK6"/>
<dbReference type="InterPro" id="IPR001182">
    <property type="entry name" value="FtsW/RodA"/>
</dbReference>
<evidence type="ECO:0000256" key="12">
    <source>
        <dbReference type="ARBA" id="ARBA00041185"/>
    </source>
</evidence>
<evidence type="ECO:0000256" key="7">
    <source>
        <dbReference type="ARBA" id="ARBA00022989"/>
    </source>
</evidence>
<keyword evidence="18" id="KW-0131">Cell cycle</keyword>
<evidence type="ECO:0000256" key="6">
    <source>
        <dbReference type="ARBA" id="ARBA00022984"/>
    </source>
</evidence>
<dbReference type="GO" id="GO:0015648">
    <property type="term" value="F:lipid-linked peptidoglycan transporter activity"/>
    <property type="evidence" value="ECO:0007669"/>
    <property type="project" value="TreeGrafter"/>
</dbReference>
<feature type="transmembrane region" description="Helical" evidence="17">
    <location>
        <begin position="310"/>
        <end position="331"/>
    </location>
</feature>
<dbReference type="PROSITE" id="PS00428">
    <property type="entry name" value="FTSW_RODA_SPOVE"/>
    <property type="match status" value="1"/>
</dbReference>
<feature type="transmembrane region" description="Helical" evidence="17">
    <location>
        <begin position="112"/>
        <end position="130"/>
    </location>
</feature>
<evidence type="ECO:0000313" key="18">
    <source>
        <dbReference type="EMBL" id="PXW89239.1"/>
    </source>
</evidence>
<dbReference type="InterPro" id="IPR018365">
    <property type="entry name" value="Cell_cycle_FtsW-rel_CS"/>
</dbReference>
<evidence type="ECO:0000256" key="4">
    <source>
        <dbReference type="ARBA" id="ARBA00022692"/>
    </source>
</evidence>
<keyword evidence="2" id="KW-0328">Glycosyltransferase</keyword>
<evidence type="ECO:0000256" key="16">
    <source>
        <dbReference type="ARBA" id="ARBA00049966"/>
    </source>
</evidence>
<dbReference type="Pfam" id="PF01098">
    <property type="entry name" value="FTSW_RODA_SPOVE"/>
    <property type="match status" value="1"/>
</dbReference>
<evidence type="ECO:0000256" key="14">
    <source>
        <dbReference type="ARBA" id="ARBA00044770"/>
    </source>
</evidence>
<sequence length="429" mass="47256">MQYNLNKMFKRISENTMTFFGLQVNVKTSYIVFGVVLVKEKLKGYDFTLIITPILLASFGIVMIYSASMVSAVVDGLDSTYYLFRQVQWFILSIIGFIFCCIFPYKYYQNLIKLILLISVIMLLGVLIFGDTAHNATRSMEILGLRIQPSEFVKLALIIYLASVYSKKQMYIGDFFKGVFPPLILTFIMIALIVVQPDIGTASIILFVVGTIIISSGIRFKHILLLFTFSAVLLVLIVPRMITETRIARFTGAYQPFLNPDGTGYHLIQSYLAIGGGGLSGEGLGQSVQKLGFLWGAHTDFIMAVIAEELGVFGVVMVIGLFTVITLRGLFISKKCTDSFGSLLAIGISSMVAIQAIINLGAISGVLPITGVTLPFISYGGSSLLALMISMGILNNIARTVRLKEQEPKTIEPEPINNLTHRRGSSWPI</sequence>
<feature type="transmembrane region" description="Helical" evidence="17">
    <location>
        <begin position="343"/>
        <end position="370"/>
    </location>
</feature>
<dbReference type="GO" id="GO:0051301">
    <property type="term" value="P:cell division"/>
    <property type="evidence" value="ECO:0007669"/>
    <property type="project" value="UniProtKB-KW"/>
</dbReference>
<proteinExistence type="inferred from homology"/>
<evidence type="ECO:0000256" key="2">
    <source>
        <dbReference type="ARBA" id="ARBA00022676"/>
    </source>
</evidence>
<keyword evidence="7 17" id="KW-1133">Transmembrane helix</keyword>
<comment type="caution">
    <text evidence="18">The sequence shown here is derived from an EMBL/GenBank/DDBJ whole genome shotgun (WGS) entry which is preliminary data.</text>
</comment>
<keyword evidence="19" id="KW-1185">Reference proteome</keyword>
<dbReference type="EC" id="2.4.99.28" evidence="14"/>
<keyword evidence="5" id="KW-0133">Cell shape</keyword>
<name>A0A2V3WKK6_9BACI</name>
<comment type="catalytic activity">
    <reaction evidence="15">
        <text>[GlcNAc-(1-&gt;4)-Mur2Ac(oyl-L-Ala-gamma-D-Glu-L-Lys-D-Ala-D-Ala)](n)-di-trans,octa-cis-undecaprenyl diphosphate + beta-D-GlcNAc-(1-&gt;4)-Mur2Ac(oyl-L-Ala-gamma-D-Glu-L-Lys-D-Ala-D-Ala)-di-trans,octa-cis-undecaprenyl diphosphate = [GlcNAc-(1-&gt;4)-Mur2Ac(oyl-L-Ala-gamma-D-Glu-L-Lys-D-Ala-D-Ala)](n+1)-di-trans,octa-cis-undecaprenyl diphosphate + di-trans,octa-cis-undecaprenyl diphosphate + H(+)</text>
        <dbReference type="Rhea" id="RHEA:23708"/>
        <dbReference type="Rhea" id="RHEA-COMP:9602"/>
        <dbReference type="Rhea" id="RHEA-COMP:9603"/>
        <dbReference type="ChEBI" id="CHEBI:15378"/>
        <dbReference type="ChEBI" id="CHEBI:58405"/>
        <dbReference type="ChEBI" id="CHEBI:60033"/>
        <dbReference type="ChEBI" id="CHEBI:78435"/>
        <dbReference type="EC" id="2.4.99.28"/>
    </reaction>
</comment>
<dbReference type="EMBL" id="QJJQ01000002">
    <property type="protein sequence ID" value="PXW89239.1"/>
    <property type="molecule type" value="Genomic_DNA"/>
</dbReference>
<gene>
    <name evidence="18" type="ORF">DFR56_10215</name>
</gene>
<feature type="transmembrane region" description="Helical" evidence="17">
    <location>
        <begin position="20"/>
        <end position="38"/>
    </location>
</feature>
<dbReference type="PANTHER" id="PTHR30474">
    <property type="entry name" value="CELL CYCLE PROTEIN"/>
    <property type="match status" value="1"/>
</dbReference>
<keyword evidence="6" id="KW-0573">Peptidoglycan synthesis</keyword>
<keyword evidence="18" id="KW-0132">Cell division</keyword>
<accession>A0A2V3WKK6</accession>
<comment type="function">
    <text evidence="16">Peptidoglycan polymerase that is essential for cell division.</text>
</comment>
<feature type="transmembrane region" description="Helical" evidence="17">
    <location>
        <begin position="199"/>
        <end position="216"/>
    </location>
</feature>
<feature type="transmembrane region" description="Helical" evidence="17">
    <location>
        <begin position="376"/>
        <end position="394"/>
    </location>
</feature>
<keyword evidence="4 17" id="KW-0812">Transmembrane</keyword>
<dbReference type="GO" id="GO:0032153">
    <property type="term" value="C:cell division site"/>
    <property type="evidence" value="ECO:0007669"/>
    <property type="project" value="TreeGrafter"/>
</dbReference>
<evidence type="ECO:0000256" key="9">
    <source>
        <dbReference type="ARBA" id="ARBA00032370"/>
    </source>
</evidence>
<organism evidence="18 19">
    <name type="scientific">Pseudogracilibacillus auburnensis</name>
    <dbReference type="NCBI Taxonomy" id="1494959"/>
    <lineage>
        <taxon>Bacteria</taxon>
        <taxon>Bacillati</taxon>
        <taxon>Bacillota</taxon>
        <taxon>Bacilli</taxon>
        <taxon>Bacillales</taxon>
        <taxon>Bacillaceae</taxon>
        <taxon>Pseudogracilibacillus</taxon>
    </lineage>
</organism>
<feature type="transmembrane region" description="Helical" evidence="17">
    <location>
        <begin position="223"/>
        <end position="242"/>
    </location>
</feature>
<reference evidence="18 19" key="1">
    <citation type="submission" date="2018-05" db="EMBL/GenBank/DDBJ databases">
        <title>Genomic Encyclopedia of Type Strains, Phase IV (KMG-IV): sequencing the most valuable type-strain genomes for metagenomic binning, comparative biology and taxonomic classification.</title>
        <authorList>
            <person name="Goeker M."/>
        </authorList>
    </citation>
    <scope>NUCLEOTIDE SEQUENCE [LARGE SCALE GENOMIC DNA]</scope>
    <source>
        <strain evidence="18 19">DSM 28556</strain>
    </source>
</reference>
<keyword evidence="3" id="KW-0808">Transferase</keyword>
<keyword evidence="8 17" id="KW-0472">Membrane</keyword>
<feature type="transmembrane region" description="Helical" evidence="17">
    <location>
        <begin position="45"/>
        <end position="67"/>
    </location>
</feature>
<feature type="transmembrane region" description="Helical" evidence="17">
    <location>
        <begin position="142"/>
        <end position="163"/>
    </location>
</feature>
<evidence type="ECO:0000256" key="13">
    <source>
        <dbReference type="ARBA" id="ARBA00041418"/>
    </source>
</evidence>
<dbReference type="GO" id="GO:0005886">
    <property type="term" value="C:plasma membrane"/>
    <property type="evidence" value="ECO:0007669"/>
    <property type="project" value="TreeGrafter"/>
</dbReference>
<dbReference type="Proteomes" id="UP000247978">
    <property type="component" value="Unassembled WGS sequence"/>
</dbReference>
<comment type="similarity">
    <text evidence="11">Belongs to the SEDS family. FtsW subfamily.</text>
</comment>
<dbReference type="GO" id="GO:0009252">
    <property type="term" value="P:peptidoglycan biosynthetic process"/>
    <property type="evidence" value="ECO:0007669"/>
    <property type="project" value="UniProtKB-KW"/>
</dbReference>
<evidence type="ECO:0000256" key="17">
    <source>
        <dbReference type="SAM" id="Phobius"/>
    </source>
</evidence>
<evidence type="ECO:0000256" key="10">
    <source>
        <dbReference type="ARBA" id="ARBA00033270"/>
    </source>
</evidence>
<evidence type="ECO:0000256" key="11">
    <source>
        <dbReference type="ARBA" id="ARBA00038053"/>
    </source>
</evidence>
<evidence type="ECO:0000256" key="3">
    <source>
        <dbReference type="ARBA" id="ARBA00022679"/>
    </source>
</evidence>
<feature type="transmembrane region" description="Helical" evidence="17">
    <location>
        <begin position="87"/>
        <end position="105"/>
    </location>
</feature>
<evidence type="ECO:0000256" key="15">
    <source>
        <dbReference type="ARBA" id="ARBA00049902"/>
    </source>
</evidence>
<dbReference type="GO" id="GO:0008955">
    <property type="term" value="F:peptidoglycan glycosyltransferase activity"/>
    <property type="evidence" value="ECO:0007669"/>
    <property type="project" value="UniProtKB-EC"/>
</dbReference>
<evidence type="ECO:0000256" key="1">
    <source>
        <dbReference type="ARBA" id="ARBA00004141"/>
    </source>
</evidence>
<feature type="transmembrane region" description="Helical" evidence="17">
    <location>
        <begin position="175"/>
        <end position="193"/>
    </location>
</feature>
<evidence type="ECO:0000256" key="8">
    <source>
        <dbReference type="ARBA" id="ARBA00023136"/>
    </source>
</evidence>
<evidence type="ECO:0000256" key="5">
    <source>
        <dbReference type="ARBA" id="ARBA00022960"/>
    </source>
</evidence>
<evidence type="ECO:0000313" key="19">
    <source>
        <dbReference type="Proteomes" id="UP000247978"/>
    </source>
</evidence>
<protein>
    <recommendedName>
        <fullName evidence="12">Probable peptidoglycan glycosyltransferase FtsW</fullName>
        <ecNumber evidence="14">2.4.99.28</ecNumber>
    </recommendedName>
    <alternativeName>
        <fullName evidence="13">Cell division protein FtsW</fullName>
    </alternativeName>
    <alternativeName>
        <fullName evidence="10">Cell wall polymerase</fullName>
    </alternativeName>
    <alternativeName>
        <fullName evidence="9">Peptidoglycan polymerase</fullName>
    </alternativeName>
</protein>
<comment type="subcellular location">
    <subcellularLocation>
        <location evidence="1">Membrane</location>
        <topology evidence="1">Multi-pass membrane protein</topology>
    </subcellularLocation>
</comment>